<evidence type="ECO:0000259" key="1">
    <source>
        <dbReference type="Pfam" id="PF24925"/>
    </source>
</evidence>
<name>A0AAF0PYX6_SOLVR</name>
<evidence type="ECO:0000313" key="2">
    <source>
        <dbReference type="EMBL" id="WMV13412.1"/>
    </source>
</evidence>
<dbReference type="Proteomes" id="UP001234989">
    <property type="component" value="Chromosome 2"/>
</dbReference>
<gene>
    <name evidence="2" type="ORF">MTR67_006797</name>
</gene>
<feature type="domain" description="DUF7746" evidence="1">
    <location>
        <begin position="1"/>
        <end position="32"/>
    </location>
</feature>
<organism evidence="2 3">
    <name type="scientific">Solanum verrucosum</name>
    <dbReference type="NCBI Taxonomy" id="315347"/>
    <lineage>
        <taxon>Eukaryota</taxon>
        <taxon>Viridiplantae</taxon>
        <taxon>Streptophyta</taxon>
        <taxon>Embryophyta</taxon>
        <taxon>Tracheophyta</taxon>
        <taxon>Spermatophyta</taxon>
        <taxon>Magnoliopsida</taxon>
        <taxon>eudicotyledons</taxon>
        <taxon>Gunneridae</taxon>
        <taxon>Pentapetalae</taxon>
        <taxon>asterids</taxon>
        <taxon>lamiids</taxon>
        <taxon>Solanales</taxon>
        <taxon>Solanaceae</taxon>
        <taxon>Solanoideae</taxon>
        <taxon>Solaneae</taxon>
        <taxon>Solanum</taxon>
    </lineage>
</organism>
<dbReference type="Pfam" id="PF24925">
    <property type="entry name" value="DUF7746"/>
    <property type="match status" value="1"/>
</dbReference>
<dbReference type="InterPro" id="IPR056648">
    <property type="entry name" value="DUF7746"/>
</dbReference>
<reference evidence="2" key="1">
    <citation type="submission" date="2023-08" db="EMBL/GenBank/DDBJ databases">
        <title>A de novo genome assembly of Solanum verrucosum Schlechtendal, a Mexican diploid species geographically isolated from the other diploid A-genome species in potato relatives.</title>
        <authorList>
            <person name="Hosaka K."/>
        </authorList>
    </citation>
    <scope>NUCLEOTIDE SEQUENCE</scope>
    <source>
        <tissue evidence="2">Young leaves</tissue>
    </source>
</reference>
<dbReference type="PANTHER" id="PTHR33054">
    <property type="entry name" value="CCHC-TYPE DOMAIN-CONTAINING PROTEIN"/>
    <property type="match status" value="1"/>
</dbReference>
<dbReference type="EMBL" id="CP133613">
    <property type="protein sequence ID" value="WMV13412.1"/>
    <property type="molecule type" value="Genomic_DNA"/>
</dbReference>
<protein>
    <recommendedName>
        <fullName evidence="1">DUF7746 domain-containing protein</fullName>
    </recommendedName>
</protein>
<proteinExistence type="predicted"/>
<keyword evidence="3" id="KW-1185">Reference proteome</keyword>
<accession>A0AAF0PYX6</accession>
<dbReference type="AlphaFoldDB" id="A0AAF0PYX6"/>
<sequence length="406" mass="46811">MIIVGFTGQLRDWWDSYMSIKAKAAVVNSITDNEGVDNLGMTLIRYKEDVVYTLVLTILEHFNGRFTNQYETIRSQLNGLRCRHLGESDYDSESSLKNEVDQPESSGNNQAATIYACKCQGDIYYGENDEFYKLQSQFEDMNIHTITSDNVIELLKEFTDNYLQEKIIQFAVNNKASSSNSFEKQKNDFEFEYSASYSLSEVNNRLAKQPVVMRETSFDDLKGEIENLKQEIKTLKQNQTICDHRLTQIESVNSKGKKNIVEENTLAKAINFDSRQNMFLEMMQIVTAHKWYVKCTILIDNTFSITEVAMIDSEAEKQKGDTFASIAKDDIDDIKSYEKDKDDALETPRRPITRSQTKEFNDKLNGLQSLIQRFLIGEEELKPKGEELSKCYNYLVAQIQAQDEEF</sequence>
<dbReference type="PANTHER" id="PTHR33054:SF12">
    <property type="entry name" value="ZINC KNUCKLE FAMILY PROTEIN"/>
    <property type="match status" value="1"/>
</dbReference>
<evidence type="ECO:0000313" key="3">
    <source>
        <dbReference type="Proteomes" id="UP001234989"/>
    </source>
</evidence>